<dbReference type="Pfam" id="PF01789">
    <property type="entry name" value="PsbP"/>
    <property type="match status" value="1"/>
</dbReference>
<dbReference type="GO" id="GO:0015979">
    <property type="term" value="P:photosynthesis"/>
    <property type="evidence" value="ECO:0007669"/>
    <property type="project" value="InterPro"/>
</dbReference>
<dbReference type="GO" id="GO:0005509">
    <property type="term" value="F:calcium ion binding"/>
    <property type="evidence" value="ECO:0007669"/>
    <property type="project" value="InterPro"/>
</dbReference>
<evidence type="ECO:0000313" key="2">
    <source>
        <dbReference type="EMBL" id="PWZ31385.1"/>
    </source>
</evidence>
<evidence type="ECO:0000259" key="1">
    <source>
        <dbReference type="Pfam" id="PF01789"/>
    </source>
</evidence>
<dbReference type="GO" id="GO:0019898">
    <property type="term" value="C:extrinsic component of membrane"/>
    <property type="evidence" value="ECO:0007669"/>
    <property type="project" value="InterPro"/>
</dbReference>
<dbReference type="PANTHER" id="PTHR31407">
    <property type="match status" value="1"/>
</dbReference>
<dbReference type="SUPFAM" id="SSF55724">
    <property type="entry name" value="Mog1p/PsbP-like"/>
    <property type="match status" value="1"/>
</dbReference>
<comment type="caution">
    <text evidence="2">The sequence shown here is derived from an EMBL/GenBank/DDBJ whole genome shotgun (WGS) entry which is preliminary data.</text>
</comment>
<accession>A0A3L6FDW6</accession>
<dbReference type="ExpressionAtlas" id="A0A3L6FDW6">
    <property type="expression patterns" value="baseline and differential"/>
</dbReference>
<dbReference type="PANTHER" id="PTHR31407:SF7">
    <property type="entry name" value="PSBP DOMAIN-CONTAINING PROTEIN 5, CHLOROPLASTIC"/>
    <property type="match status" value="1"/>
</dbReference>
<name>A0A3L6FDW6_MAIZE</name>
<protein>
    <submittedName>
        <fullName evidence="2">PsbP domain-containing protein 5, chloroplastic</fullName>
    </submittedName>
</protein>
<dbReference type="InterPro" id="IPR016123">
    <property type="entry name" value="Mog1/PsbP_a/b/a-sand"/>
</dbReference>
<dbReference type="Gene3D" id="3.40.1000.10">
    <property type="entry name" value="Mog1/PsbP, alpha/beta/alpha sandwich"/>
    <property type="match status" value="1"/>
</dbReference>
<evidence type="ECO:0000313" key="3">
    <source>
        <dbReference type="Proteomes" id="UP000251960"/>
    </source>
</evidence>
<proteinExistence type="predicted"/>
<dbReference type="Proteomes" id="UP000251960">
    <property type="component" value="Chromosome 3"/>
</dbReference>
<organism evidence="2 3">
    <name type="scientific">Zea mays</name>
    <name type="common">Maize</name>
    <dbReference type="NCBI Taxonomy" id="4577"/>
    <lineage>
        <taxon>Eukaryota</taxon>
        <taxon>Viridiplantae</taxon>
        <taxon>Streptophyta</taxon>
        <taxon>Embryophyta</taxon>
        <taxon>Tracheophyta</taxon>
        <taxon>Spermatophyta</taxon>
        <taxon>Magnoliopsida</taxon>
        <taxon>Liliopsida</taxon>
        <taxon>Poales</taxon>
        <taxon>Poaceae</taxon>
        <taxon>PACMAD clade</taxon>
        <taxon>Panicoideae</taxon>
        <taxon>Andropogonodae</taxon>
        <taxon>Andropogoneae</taxon>
        <taxon>Tripsacinae</taxon>
        <taxon>Zea</taxon>
    </lineage>
</organism>
<dbReference type="AlphaFoldDB" id="A0A3L6FDW6"/>
<sequence>MAGALLSSPHYLWSPTSQPSLRPRHALALPLTRFPTRRPFVLLCTEYPPSLTAAPDCWMVGSWVLRRSRGPLGTGAVRVLPPRRRARVLASCSREPAAMNRGLEVERRRLLMSGLVSSFTIVLPISGSNKFMSLAIYEYMHNVLLFSKVLNAHKCFGRNNYVGAYAVMETNEDVKMNTQVDEINAYSFLYPVELPGKKFSFKWDKLVTYKLLSCYSVPRVESRKPERYSSAAPLSLSIGPPNSRFLPSKDKSLWDPKDVADCILSDRSTLKVTTGQRMTESSVLDAHATEVDGEPYWYYEYLVRKSPTKSASEPNLFRHNVTCTAERDGYLYSLNASTLSKQWESMGPFLQQTVASFRLLPPTENYVPPYKDPWRFW</sequence>
<feature type="domain" description="PsbP C-terminal" evidence="1">
    <location>
        <begin position="273"/>
        <end position="358"/>
    </location>
</feature>
<reference evidence="2 3" key="1">
    <citation type="journal article" date="2018" name="Nat. Genet.">
        <title>Extensive intraspecific gene order and gene structural variations between Mo17 and other maize genomes.</title>
        <authorList>
            <person name="Sun S."/>
            <person name="Zhou Y."/>
            <person name="Chen J."/>
            <person name="Shi J."/>
            <person name="Zhao H."/>
            <person name="Zhao H."/>
            <person name="Song W."/>
            <person name="Zhang M."/>
            <person name="Cui Y."/>
            <person name="Dong X."/>
            <person name="Liu H."/>
            <person name="Ma X."/>
            <person name="Jiao Y."/>
            <person name="Wang B."/>
            <person name="Wei X."/>
            <person name="Stein J.C."/>
            <person name="Glaubitz J.C."/>
            <person name="Lu F."/>
            <person name="Yu G."/>
            <person name="Liang C."/>
            <person name="Fengler K."/>
            <person name="Li B."/>
            <person name="Rafalski A."/>
            <person name="Schnable P.S."/>
            <person name="Ware D.H."/>
            <person name="Buckler E.S."/>
            <person name="Lai J."/>
        </authorList>
    </citation>
    <scope>NUCLEOTIDE SEQUENCE [LARGE SCALE GENOMIC DNA]</scope>
    <source>
        <strain evidence="3">cv. Missouri 17</strain>
        <tissue evidence="2">Seedling</tissue>
    </source>
</reference>
<dbReference type="InterPro" id="IPR002683">
    <property type="entry name" value="PsbP_C"/>
</dbReference>
<dbReference type="GO" id="GO:0009654">
    <property type="term" value="C:photosystem II oxygen evolving complex"/>
    <property type="evidence" value="ECO:0007669"/>
    <property type="project" value="InterPro"/>
</dbReference>
<gene>
    <name evidence="2" type="primary">PPD5_1</name>
    <name evidence="2" type="ORF">Zm00014a_011620</name>
</gene>
<dbReference type="EMBL" id="NCVQ01000004">
    <property type="protein sequence ID" value="PWZ31385.1"/>
    <property type="molecule type" value="Genomic_DNA"/>
</dbReference>